<dbReference type="RefSeq" id="WP_081205520.1">
    <property type="nucleotide sequence ID" value="NZ_AP024196.1"/>
</dbReference>
<dbReference type="InterPro" id="IPR011008">
    <property type="entry name" value="Dimeric_a/b-barrel"/>
</dbReference>
<dbReference type="Proteomes" id="UP000808906">
    <property type="component" value="Unassembled WGS sequence"/>
</dbReference>
<evidence type="ECO:0000313" key="4">
    <source>
        <dbReference type="EMBL" id="NKW40043.1"/>
    </source>
</evidence>
<organism evidence="2 5">
    <name type="scientific">Rhodococcus hoagii</name>
    <name type="common">Corynebacterium equii</name>
    <dbReference type="NCBI Taxonomy" id="43767"/>
    <lineage>
        <taxon>Bacteria</taxon>
        <taxon>Bacillati</taxon>
        <taxon>Actinomycetota</taxon>
        <taxon>Actinomycetes</taxon>
        <taxon>Mycobacteriales</taxon>
        <taxon>Nocardiaceae</taxon>
        <taxon>Prescottella</taxon>
    </lineage>
</organism>
<reference evidence="3" key="2">
    <citation type="journal article" date="2020" name="Environ. Microbiol.">
        <title>The novel and transferable erm(51) gene confers Macrolides, Lincosamides, and Streptogramins B (MLSB) resistance to clonal Rhodococcus equi in the environment.</title>
        <authorList>
            <person name="Huber L."/>
            <person name="Giguere S."/>
            <person name="Slovis N.M."/>
            <person name="Alvarez-Narvaez S."/>
            <person name="Hart K.A."/>
            <person name="Greiter M."/>
            <person name="Morris E.R.A."/>
            <person name="Cohen N.D."/>
        </authorList>
    </citation>
    <scope>NUCLEOTIDE SEQUENCE</scope>
    <source>
        <strain evidence="3">Lh_116_1</strain>
        <strain evidence="4">Lh_16_1</strain>
    </source>
</reference>
<dbReference type="Proteomes" id="UP000603463">
    <property type="component" value="Unassembled WGS sequence"/>
</dbReference>
<gene>
    <name evidence="2" type="ORF">GS441_18055</name>
    <name evidence="3" type="ORF">GS882_26410</name>
    <name evidence="4" type="ORF">GS947_00045</name>
</gene>
<feature type="domain" description="DUF1330" evidence="1">
    <location>
        <begin position="2"/>
        <end position="94"/>
    </location>
</feature>
<accession>A0A9Q5F246</accession>
<proteinExistence type="predicted"/>
<dbReference type="InterPro" id="IPR010753">
    <property type="entry name" value="DUF1330"/>
</dbReference>
<dbReference type="SUPFAM" id="SSF54909">
    <property type="entry name" value="Dimeric alpha+beta barrel"/>
    <property type="match status" value="1"/>
</dbReference>
<dbReference type="Gene3D" id="3.30.70.100">
    <property type="match status" value="1"/>
</dbReference>
<evidence type="ECO:0000313" key="2">
    <source>
        <dbReference type="EMBL" id="MBM4567278.1"/>
    </source>
</evidence>
<comment type="caution">
    <text evidence="2">The sequence shown here is derived from an EMBL/GenBank/DDBJ whole genome shotgun (WGS) entry which is preliminary data.</text>
</comment>
<dbReference type="AlphaFoldDB" id="A0A9Q5F246"/>
<dbReference type="PANTHER" id="PTHR41521:SF4">
    <property type="entry name" value="BLR0684 PROTEIN"/>
    <property type="match status" value="1"/>
</dbReference>
<sequence length="109" mass="12244">MSAFVIGHLRSIDFGSDIVEYLERIDATLTPFSGRFVVHGSETTVLEGDWAGDLVVVEFPDRQHALQWYRSDAYQRIVGLRTENSDSTVLIVDEVAHPHRATEVITRAS</sequence>
<protein>
    <submittedName>
        <fullName evidence="2">DUF1330 domain-containing protein</fullName>
    </submittedName>
</protein>
<evidence type="ECO:0000259" key="1">
    <source>
        <dbReference type="Pfam" id="PF07045"/>
    </source>
</evidence>
<dbReference type="EMBL" id="WVDC01000001">
    <property type="protein sequence ID" value="NKW40043.1"/>
    <property type="molecule type" value="Genomic_DNA"/>
</dbReference>
<dbReference type="Proteomes" id="UP000608063">
    <property type="component" value="Unassembled WGS sequence"/>
</dbReference>
<reference evidence="2" key="1">
    <citation type="submission" date="2019-11" db="EMBL/GenBank/DDBJ databases">
        <title>Spread of Macrolides and rifampicin resistant Rhodococcus equi in clinical isolates in the USA.</title>
        <authorList>
            <person name="Alvarez-Narvaez S."/>
            <person name="Huber L."/>
            <person name="Cohen N.D."/>
            <person name="Slovis N."/>
            <person name="Greiter M."/>
            <person name="Giguere S."/>
            <person name="Hart K."/>
        </authorList>
    </citation>
    <scope>NUCLEOTIDE SEQUENCE</scope>
    <source>
        <strain evidence="2">Lh_17</strain>
    </source>
</reference>
<dbReference type="Pfam" id="PF07045">
    <property type="entry name" value="DUF1330"/>
    <property type="match status" value="1"/>
</dbReference>
<dbReference type="PANTHER" id="PTHR41521">
    <property type="match status" value="1"/>
</dbReference>
<evidence type="ECO:0000313" key="5">
    <source>
        <dbReference type="Proteomes" id="UP000808906"/>
    </source>
</evidence>
<dbReference type="EMBL" id="WUXR01000008">
    <property type="protein sequence ID" value="MBM4567278.1"/>
    <property type="molecule type" value="Genomic_DNA"/>
</dbReference>
<name>A0A9Q5F246_RHOHA</name>
<dbReference type="EMBL" id="WVBC01000034">
    <property type="protein sequence ID" value="NKT81606.1"/>
    <property type="molecule type" value="Genomic_DNA"/>
</dbReference>
<evidence type="ECO:0000313" key="3">
    <source>
        <dbReference type="EMBL" id="NKT81606.1"/>
    </source>
</evidence>